<evidence type="ECO:0000256" key="6">
    <source>
        <dbReference type="ARBA" id="ARBA00022485"/>
    </source>
</evidence>
<feature type="binding site" evidence="15">
    <location>
        <position position="572"/>
    </location>
    <ligand>
        <name>[4Fe-4S] cluster</name>
        <dbReference type="ChEBI" id="CHEBI:49883"/>
        <label>2</label>
    </ligand>
</feature>
<evidence type="ECO:0000256" key="8">
    <source>
        <dbReference type="ARBA" id="ARBA00022982"/>
    </source>
</evidence>
<sequence length="582" mass="62829">MPKVLLSGDEAVARGAYEAGCRVATAYPGTPSTEILENMVQYREIYVEWSTNEKVAFEVAFGASLAGARSLVAMKHVGLNVAADPLFSSAYIGVKAGFVIVSADDPGLHSSQNEQDNRFYGLFAKIPVLCPSDSQEAKDFTKLAFDLSQEFDIPVLVRLTTRVAHSKSIVNLEERVEVPVKTYEKMKEKTILLPQFARLRHSCLEERLKKLTEYAETTPINRYEPGKKSIGIIADGVAYHYAKEVFPKASFLKLGMVHPFPKNLVKSFGKQVKRIFVVEEVDPFLELQTKAVLGRLGSKVIGKDALPRVDELNPRIVQNSLLKSALGGLGRISATKPESGVPARPPLLCPGCPHTGLFYALQHKDVIIGGDIGCYTLGALAPHNTMDSCICMGASITFAYGVEKGLGNEDKRRKVAVIGDSTFFHMGIPGLINVAYNQGQVITIVVDNRTTGMTGHQDHPGTGKTLQGKITKALNIQAIAQACGIEKVYTVDPYKIKETKSLIRKVLAEDGPAVIVSSRPCALLVPKNPPRSVSADRCNGCKLCLSLGCPAIEIAQGKAVINDALCVGCGMCAEVCARGAIV</sequence>
<name>A0A7C6A981_UNCW3</name>
<gene>
    <name evidence="17" type="primary">iorA</name>
    <name evidence="17" type="ORF">ENW73_05235</name>
</gene>
<evidence type="ECO:0000256" key="10">
    <source>
        <dbReference type="ARBA" id="ARBA00023004"/>
    </source>
</evidence>
<dbReference type="FunFam" id="3.40.50.970:FF:000039">
    <property type="entry name" value="Indolepyruvate oxidoreductase subunit IorA"/>
    <property type="match status" value="1"/>
</dbReference>
<feature type="binding site" evidence="15">
    <location>
        <position position="576"/>
    </location>
    <ligand>
        <name>[4Fe-4S] cluster</name>
        <dbReference type="ChEBI" id="CHEBI:49883"/>
        <label>1</label>
    </ligand>
</feature>
<dbReference type="CDD" id="cd02008">
    <property type="entry name" value="TPP_IOR_alpha"/>
    <property type="match status" value="1"/>
</dbReference>
<dbReference type="GO" id="GO:0043805">
    <property type="term" value="F:indolepyruvate ferredoxin oxidoreductase activity"/>
    <property type="evidence" value="ECO:0007669"/>
    <property type="project" value="UniProtKB-UniRule"/>
</dbReference>
<evidence type="ECO:0000256" key="9">
    <source>
        <dbReference type="ARBA" id="ARBA00023002"/>
    </source>
</evidence>
<dbReference type="SUPFAM" id="SSF52518">
    <property type="entry name" value="Thiamin diphosphate-binding fold (THDP-binding)"/>
    <property type="match status" value="2"/>
</dbReference>
<evidence type="ECO:0000256" key="5">
    <source>
        <dbReference type="ARBA" id="ARBA00022448"/>
    </source>
</evidence>
<evidence type="ECO:0000256" key="14">
    <source>
        <dbReference type="PIRNR" id="PIRNR006439"/>
    </source>
</evidence>
<dbReference type="InterPro" id="IPR017721">
    <property type="entry name" value="IorA"/>
</dbReference>
<dbReference type="InterPro" id="IPR017896">
    <property type="entry name" value="4Fe4S_Fe-S-bd"/>
</dbReference>
<comment type="caution">
    <text evidence="17">The sequence shown here is derived from an EMBL/GenBank/DDBJ whole genome shotgun (WGS) entry which is preliminary data.</text>
</comment>
<evidence type="ECO:0000256" key="11">
    <source>
        <dbReference type="ARBA" id="ARBA00023014"/>
    </source>
</evidence>
<organism evidence="17">
    <name type="scientific">candidate division WOR-3 bacterium</name>
    <dbReference type="NCBI Taxonomy" id="2052148"/>
    <lineage>
        <taxon>Bacteria</taxon>
        <taxon>Bacteria division WOR-3</taxon>
    </lineage>
</organism>
<dbReference type="InterPro" id="IPR045025">
    <property type="entry name" value="HACL1-like"/>
</dbReference>
<evidence type="ECO:0000256" key="15">
    <source>
        <dbReference type="PIRSR" id="PIRSR006439-50"/>
    </source>
</evidence>
<feature type="domain" description="4Fe-4S ferredoxin-type" evidence="16">
    <location>
        <begin position="529"/>
        <end position="550"/>
    </location>
</feature>
<feature type="binding site" evidence="15">
    <location>
        <position position="544"/>
    </location>
    <ligand>
        <name>[4Fe-4S] cluster</name>
        <dbReference type="ChEBI" id="CHEBI:49883"/>
        <label>1</label>
    </ligand>
</feature>
<keyword evidence="6 14" id="KW-0004">4Fe-4S</keyword>
<dbReference type="EMBL" id="DTLI01000135">
    <property type="protein sequence ID" value="HHS52252.1"/>
    <property type="molecule type" value="Genomic_DNA"/>
</dbReference>
<comment type="subunit">
    <text evidence="2">Heterodimer of the IorA and IorB subunits.</text>
</comment>
<evidence type="ECO:0000256" key="1">
    <source>
        <dbReference type="ARBA" id="ARBA00002995"/>
    </source>
</evidence>
<evidence type="ECO:0000256" key="4">
    <source>
        <dbReference type="ARBA" id="ARBA00017710"/>
    </source>
</evidence>
<evidence type="ECO:0000256" key="13">
    <source>
        <dbReference type="ARBA" id="ARBA00048332"/>
    </source>
</evidence>
<evidence type="ECO:0000256" key="7">
    <source>
        <dbReference type="ARBA" id="ARBA00022723"/>
    </source>
</evidence>
<dbReference type="PANTHER" id="PTHR43710">
    <property type="entry name" value="2-HYDROXYACYL-COA LYASE"/>
    <property type="match status" value="1"/>
</dbReference>
<accession>A0A7C6A981</accession>
<evidence type="ECO:0000256" key="3">
    <source>
        <dbReference type="ARBA" id="ARBA00012812"/>
    </source>
</evidence>
<evidence type="ECO:0000259" key="16">
    <source>
        <dbReference type="PROSITE" id="PS51379"/>
    </source>
</evidence>
<keyword evidence="10 14" id="KW-0408">Iron</keyword>
<dbReference type="AlphaFoldDB" id="A0A7C6A981"/>
<comment type="function">
    <text evidence="1 14">Catalyzes the ferredoxin-dependent oxidative decarboxylation of arylpyruvates.</text>
</comment>
<dbReference type="InterPro" id="IPR009014">
    <property type="entry name" value="Transketo_C/PFOR_II"/>
</dbReference>
<dbReference type="Pfam" id="PF01855">
    <property type="entry name" value="POR_N"/>
    <property type="match status" value="1"/>
</dbReference>
<evidence type="ECO:0000256" key="12">
    <source>
        <dbReference type="ARBA" id="ARBA00030514"/>
    </source>
</evidence>
<feature type="binding site" evidence="15">
    <location>
        <position position="569"/>
    </location>
    <ligand>
        <name>[4Fe-4S] cluster</name>
        <dbReference type="ChEBI" id="CHEBI:49883"/>
        <label>2</label>
    </ligand>
</feature>
<dbReference type="GO" id="GO:0030976">
    <property type="term" value="F:thiamine pyrophosphate binding"/>
    <property type="evidence" value="ECO:0007669"/>
    <property type="project" value="InterPro"/>
</dbReference>
<dbReference type="CDD" id="cd07034">
    <property type="entry name" value="TPP_PYR_PFOR_IOR-alpha_like"/>
    <property type="match status" value="1"/>
</dbReference>
<dbReference type="Gene3D" id="3.30.70.20">
    <property type="match status" value="1"/>
</dbReference>
<dbReference type="GO" id="GO:0051539">
    <property type="term" value="F:4 iron, 4 sulfur cluster binding"/>
    <property type="evidence" value="ECO:0007669"/>
    <property type="project" value="UniProtKB-UniRule"/>
</dbReference>
<evidence type="ECO:0000313" key="17">
    <source>
        <dbReference type="EMBL" id="HHS52252.1"/>
    </source>
</evidence>
<dbReference type="InterPro" id="IPR011766">
    <property type="entry name" value="TPP_enzyme_TPP-bd"/>
</dbReference>
<protein>
    <recommendedName>
        <fullName evidence="4 14">Indolepyruvate oxidoreductase subunit IorA</fullName>
        <shortName evidence="14">IOR</shortName>
        <ecNumber evidence="3 14">1.2.7.8</ecNumber>
    </recommendedName>
    <alternativeName>
        <fullName evidence="12 14">Indolepyruvate ferredoxin oxidoreductase subunit alpha</fullName>
    </alternativeName>
</protein>
<dbReference type="NCBIfam" id="TIGR03336">
    <property type="entry name" value="IOR_alpha"/>
    <property type="match status" value="1"/>
</dbReference>
<dbReference type="PIRSF" id="PIRSF006439">
    <property type="entry name" value="Indolepyruvate_ferr_oxidored"/>
    <property type="match status" value="1"/>
</dbReference>
<dbReference type="InterPro" id="IPR002880">
    <property type="entry name" value="Pyrv_Fd/Flavodoxin_OxRdtase_N"/>
</dbReference>
<dbReference type="SUPFAM" id="SSF52922">
    <property type="entry name" value="TK C-terminal domain-like"/>
    <property type="match status" value="1"/>
</dbReference>
<reference evidence="17" key="1">
    <citation type="journal article" date="2020" name="mSystems">
        <title>Genome- and Community-Level Interaction Insights into Carbon Utilization and Element Cycling Functions of Hydrothermarchaeota in Hydrothermal Sediment.</title>
        <authorList>
            <person name="Zhou Z."/>
            <person name="Liu Y."/>
            <person name="Xu W."/>
            <person name="Pan J."/>
            <person name="Luo Z.H."/>
            <person name="Li M."/>
        </authorList>
    </citation>
    <scope>NUCLEOTIDE SEQUENCE [LARGE SCALE GENOMIC DNA]</scope>
    <source>
        <strain evidence="17">SpSt-876</strain>
    </source>
</reference>
<comment type="cofactor">
    <cofactor evidence="14 15">
        <name>[4Fe-4S] cluster</name>
        <dbReference type="ChEBI" id="CHEBI:49883"/>
    </cofactor>
    <text evidence="14 15">Binds 2 [4Fe-4S] clusters. In this family the first cluster has a non-standard and varying [4Fe-4S] binding motif CX(2)CX(2)CX(4-5)CP.</text>
</comment>
<keyword evidence="5 14" id="KW-0813">Transport</keyword>
<dbReference type="PANTHER" id="PTHR43710:SF5">
    <property type="entry name" value="INDOLEPYRUVATE FERREDOXIN OXIDOREDUCTASE ALPHA SUBUNIT"/>
    <property type="match status" value="1"/>
</dbReference>
<dbReference type="SUPFAM" id="SSF54862">
    <property type="entry name" value="4Fe-4S ferredoxins"/>
    <property type="match status" value="1"/>
</dbReference>
<dbReference type="Gene3D" id="3.40.50.970">
    <property type="match status" value="2"/>
</dbReference>
<keyword evidence="17" id="KW-0670">Pyruvate</keyword>
<evidence type="ECO:0000256" key="2">
    <source>
        <dbReference type="ARBA" id="ARBA00011238"/>
    </source>
</evidence>
<dbReference type="EC" id="1.2.7.8" evidence="3 14"/>
<keyword evidence="11 14" id="KW-0411">Iron-sulfur</keyword>
<dbReference type="Pfam" id="PF02775">
    <property type="entry name" value="TPP_enzyme_C"/>
    <property type="match status" value="1"/>
</dbReference>
<feature type="binding site" evidence="15">
    <location>
        <position position="541"/>
    </location>
    <ligand>
        <name>[4Fe-4S] cluster</name>
        <dbReference type="ChEBI" id="CHEBI:49883"/>
        <label>1</label>
    </ligand>
</feature>
<proteinExistence type="predicted"/>
<keyword evidence="8 14" id="KW-0249">Electron transport</keyword>
<keyword evidence="9 14" id="KW-0560">Oxidoreductase</keyword>
<dbReference type="PROSITE" id="PS51379">
    <property type="entry name" value="4FE4S_FER_2"/>
    <property type="match status" value="2"/>
</dbReference>
<feature type="binding site" evidence="15">
    <location>
        <position position="566"/>
    </location>
    <ligand>
        <name>[4Fe-4S] cluster</name>
        <dbReference type="ChEBI" id="CHEBI:49883"/>
        <label>2</label>
    </ligand>
</feature>
<feature type="binding site" evidence="15">
    <location>
        <position position="549"/>
    </location>
    <ligand>
        <name>[4Fe-4S] cluster</name>
        <dbReference type="ChEBI" id="CHEBI:49883"/>
        <label>2</label>
    </ligand>
</feature>
<dbReference type="InterPro" id="IPR029061">
    <property type="entry name" value="THDP-binding"/>
</dbReference>
<keyword evidence="7 14" id="KW-0479">Metal-binding</keyword>
<feature type="domain" description="4Fe-4S ferredoxin-type" evidence="16">
    <location>
        <begin position="557"/>
        <end position="582"/>
    </location>
</feature>
<comment type="catalytic activity">
    <reaction evidence="13 14">
        <text>indole-3-pyruvate + 2 oxidized [2Fe-2S]-[ferredoxin] + CoA = (indol-3-yl)acetyl-CoA + 2 reduced [2Fe-2S]-[ferredoxin] + CO2 + H(+)</text>
        <dbReference type="Rhea" id="RHEA:12645"/>
        <dbReference type="Rhea" id="RHEA-COMP:10000"/>
        <dbReference type="Rhea" id="RHEA-COMP:10001"/>
        <dbReference type="ChEBI" id="CHEBI:15378"/>
        <dbReference type="ChEBI" id="CHEBI:16526"/>
        <dbReference type="ChEBI" id="CHEBI:17640"/>
        <dbReference type="ChEBI" id="CHEBI:33737"/>
        <dbReference type="ChEBI" id="CHEBI:33738"/>
        <dbReference type="ChEBI" id="CHEBI:57271"/>
        <dbReference type="ChEBI" id="CHEBI:57287"/>
        <dbReference type="EC" id="1.2.7.8"/>
    </reaction>
</comment>
<dbReference type="GO" id="GO:0046872">
    <property type="term" value="F:metal ion binding"/>
    <property type="evidence" value="ECO:0007669"/>
    <property type="project" value="UniProtKB-UniRule"/>
</dbReference>
<feature type="binding site" evidence="15">
    <location>
        <position position="538"/>
    </location>
    <ligand>
        <name>[4Fe-4S] cluster</name>
        <dbReference type="ChEBI" id="CHEBI:49883"/>
        <label>1</label>
    </ligand>
</feature>